<keyword evidence="5 7" id="KW-0653">Protein transport</keyword>
<evidence type="ECO:0000256" key="7">
    <source>
        <dbReference type="PROSITE-ProRule" id="PRU00646"/>
    </source>
</evidence>
<dbReference type="GO" id="GO:0031902">
    <property type="term" value="C:late endosome membrane"/>
    <property type="evidence" value="ECO:0007669"/>
    <property type="project" value="UniProtKB-SubCell"/>
</dbReference>
<dbReference type="GO" id="GO:0006623">
    <property type="term" value="P:protein targeting to vacuole"/>
    <property type="evidence" value="ECO:0007669"/>
    <property type="project" value="TreeGrafter"/>
</dbReference>
<keyword evidence="8" id="KW-0175">Coiled coil</keyword>
<comment type="function">
    <text evidence="6">Component of the ESCRT-I complex, a regulator of vesicular trafficking process. Required for the sorting of endocytic ubiquitinated cargos into multivesicular bodies. May be involved in cell growth and differentiation.</text>
</comment>
<feature type="coiled-coil region" evidence="8">
    <location>
        <begin position="177"/>
        <end position="239"/>
    </location>
</feature>
<evidence type="ECO:0000256" key="3">
    <source>
        <dbReference type="ARBA" id="ARBA00022448"/>
    </source>
</evidence>
<comment type="similarity">
    <text evidence="2">Belongs to the VPS37 family.</text>
</comment>
<dbReference type="GO" id="GO:0043162">
    <property type="term" value="P:ubiquitin-dependent protein catabolic process via the multivesicular body sorting pathway"/>
    <property type="evidence" value="ECO:0007669"/>
    <property type="project" value="TreeGrafter"/>
</dbReference>
<protein>
    <recommendedName>
        <fullName evidence="10">VPS37 C-terminal domain-containing protein</fullName>
    </recommendedName>
</protein>
<dbReference type="InParanoid" id="A0A7R8UUP7"/>
<dbReference type="FunCoup" id="A0A7R8UUP7">
    <property type="interactions" value="118"/>
</dbReference>
<dbReference type="Pfam" id="PF07200">
    <property type="entry name" value="Mod_r"/>
    <property type="match status" value="1"/>
</dbReference>
<dbReference type="PANTHER" id="PTHR13678">
    <property type="entry name" value="VACUOLAR PROTEIN SORTING-ASSOCIATED PROTEIN 37"/>
    <property type="match status" value="1"/>
</dbReference>
<keyword evidence="12" id="KW-1185">Reference proteome</keyword>
<dbReference type="CDD" id="cd11685">
    <property type="entry name" value="UEV_TSG101-like"/>
    <property type="match status" value="1"/>
</dbReference>
<gene>
    <name evidence="11" type="ORF">HERILL_LOCUS10136</name>
</gene>
<name>A0A7R8UUP7_HERIL</name>
<dbReference type="AlphaFoldDB" id="A0A7R8UUP7"/>
<evidence type="ECO:0000313" key="12">
    <source>
        <dbReference type="Proteomes" id="UP000594454"/>
    </source>
</evidence>
<evidence type="ECO:0000256" key="1">
    <source>
        <dbReference type="ARBA" id="ARBA00004633"/>
    </source>
</evidence>
<comment type="subcellular location">
    <subcellularLocation>
        <location evidence="1">Late endosome membrane</location>
        <topology evidence="1">Peripheral membrane protein</topology>
    </subcellularLocation>
</comment>
<dbReference type="EMBL" id="LR899012">
    <property type="protein sequence ID" value="CAD7087427.1"/>
    <property type="molecule type" value="Genomic_DNA"/>
</dbReference>
<dbReference type="InterPro" id="IPR009851">
    <property type="entry name" value="Mod_r"/>
</dbReference>
<dbReference type="OMA" id="HPWCNEH"/>
<sequence length="310" mass="35522">MIPRQFNYDPDFRKRQIDTLKIFNDNVQVIKENEEYSTTFTSGGRQISITVLLGPNFPNERPRIVATPPVQHHWCNANGEIDKAPGLLNYTPHSDLGRIVQAITREFEKFPPPFISENPQSSPERDSSNVENTKSPTISSASECNIPELSKLSLDELKKLDSDPEFFDDFIEELSVVQTLNNELDTMISEVERISKENESKECHLSDMKTKLKNDFHTLKSLGEKYEKLNSQYMKKSQEFAPQHIRELLQIAVSNSDSDCEKHVESFLSGKIDVQTFLNQYTESKKISAMRKAKEERLAHQLNALERAAL</sequence>
<dbReference type="OrthoDB" id="10260857at2759"/>
<feature type="region of interest" description="Disordered" evidence="9">
    <location>
        <begin position="110"/>
        <end position="142"/>
    </location>
</feature>
<dbReference type="GO" id="GO:0006612">
    <property type="term" value="P:protein targeting to membrane"/>
    <property type="evidence" value="ECO:0007669"/>
    <property type="project" value="TreeGrafter"/>
</dbReference>
<evidence type="ECO:0000256" key="6">
    <source>
        <dbReference type="ARBA" id="ARBA00025010"/>
    </source>
</evidence>
<evidence type="ECO:0000256" key="4">
    <source>
        <dbReference type="ARBA" id="ARBA00022753"/>
    </source>
</evidence>
<feature type="domain" description="VPS37 C-terminal" evidence="10">
    <location>
        <begin position="223"/>
        <end position="310"/>
    </location>
</feature>
<dbReference type="PROSITE" id="PS51314">
    <property type="entry name" value="VPS37_C"/>
    <property type="match status" value="1"/>
</dbReference>
<accession>A0A7R8UUP7</accession>
<proteinExistence type="inferred from homology"/>
<evidence type="ECO:0000259" key="10">
    <source>
        <dbReference type="PROSITE" id="PS51314"/>
    </source>
</evidence>
<dbReference type="InterPro" id="IPR016135">
    <property type="entry name" value="UBQ-conjugating_enzyme/RWD"/>
</dbReference>
<evidence type="ECO:0000256" key="9">
    <source>
        <dbReference type="SAM" id="MobiDB-lite"/>
    </source>
</evidence>
<reference evidence="11 12" key="1">
    <citation type="submission" date="2020-11" db="EMBL/GenBank/DDBJ databases">
        <authorList>
            <person name="Wallbank WR R."/>
            <person name="Pardo Diaz C."/>
            <person name="Kozak K."/>
            <person name="Martin S."/>
            <person name="Jiggins C."/>
            <person name="Moest M."/>
            <person name="Warren A I."/>
            <person name="Generalovic N T."/>
            <person name="Byers J.R.P. K."/>
            <person name="Montejo-Kovacevich G."/>
            <person name="Yen C E."/>
        </authorList>
    </citation>
    <scope>NUCLEOTIDE SEQUENCE [LARGE SCALE GENOMIC DNA]</scope>
</reference>
<dbReference type="Proteomes" id="UP000594454">
    <property type="component" value="Chromosome 4"/>
</dbReference>
<keyword evidence="4" id="KW-0967">Endosome</keyword>
<dbReference type="InterPro" id="IPR037202">
    <property type="entry name" value="ESCRT_assembly_dom"/>
</dbReference>
<feature type="compositionally biased region" description="Polar residues" evidence="9">
    <location>
        <begin position="129"/>
        <end position="142"/>
    </location>
</feature>
<dbReference type="SUPFAM" id="SSF54495">
    <property type="entry name" value="UBC-like"/>
    <property type="match status" value="1"/>
</dbReference>
<evidence type="ECO:0000313" key="11">
    <source>
        <dbReference type="EMBL" id="CAD7087427.1"/>
    </source>
</evidence>
<organism evidence="11 12">
    <name type="scientific">Hermetia illucens</name>
    <name type="common">Black soldier fly</name>
    <dbReference type="NCBI Taxonomy" id="343691"/>
    <lineage>
        <taxon>Eukaryota</taxon>
        <taxon>Metazoa</taxon>
        <taxon>Ecdysozoa</taxon>
        <taxon>Arthropoda</taxon>
        <taxon>Hexapoda</taxon>
        <taxon>Insecta</taxon>
        <taxon>Pterygota</taxon>
        <taxon>Neoptera</taxon>
        <taxon>Endopterygota</taxon>
        <taxon>Diptera</taxon>
        <taxon>Brachycera</taxon>
        <taxon>Stratiomyomorpha</taxon>
        <taxon>Stratiomyidae</taxon>
        <taxon>Hermetiinae</taxon>
        <taxon>Hermetia</taxon>
    </lineage>
</organism>
<dbReference type="SUPFAM" id="SSF140111">
    <property type="entry name" value="Endosomal sorting complex assembly domain"/>
    <property type="match status" value="1"/>
</dbReference>
<evidence type="ECO:0000256" key="2">
    <source>
        <dbReference type="ARBA" id="ARBA00007617"/>
    </source>
</evidence>
<dbReference type="PANTHER" id="PTHR13678:SF25">
    <property type="entry name" value="EG:115C2.5 PROTEIN"/>
    <property type="match status" value="1"/>
</dbReference>
<evidence type="ECO:0000256" key="8">
    <source>
        <dbReference type="SAM" id="Coils"/>
    </source>
</evidence>
<evidence type="ECO:0000256" key="5">
    <source>
        <dbReference type="ARBA" id="ARBA00022927"/>
    </source>
</evidence>
<keyword evidence="3 7" id="KW-0813">Transport</keyword>
<dbReference type="GO" id="GO:0000813">
    <property type="term" value="C:ESCRT I complex"/>
    <property type="evidence" value="ECO:0007669"/>
    <property type="project" value="TreeGrafter"/>
</dbReference>